<dbReference type="Proteomes" id="UP000823521">
    <property type="component" value="Unassembled WGS sequence"/>
</dbReference>
<name>A0ABS3VKI5_MICEH</name>
<proteinExistence type="predicted"/>
<protein>
    <submittedName>
        <fullName evidence="1">Amidophosphoribosyltransferase</fullName>
    </submittedName>
</protein>
<accession>A0ABS3VKI5</accession>
<keyword evidence="2" id="KW-1185">Reference proteome</keyword>
<dbReference type="EMBL" id="WVUH01000012">
    <property type="protein sequence ID" value="MBO4205043.1"/>
    <property type="molecule type" value="Genomic_DNA"/>
</dbReference>
<gene>
    <name evidence="1" type="ORF">GSF22_03325</name>
</gene>
<reference evidence="1 2" key="1">
    <citation type="submission" date="2019-12" db="EMBL/GenBank/DDBJ databases">
        <title>Whole genome sequencing of endophytic Actinobacterium Micromonospora sp. MPMI6T.</title>
        <authorList>
            <person name="Evv R."/>
            <person name="Podile A.R."/>
        </authorList>
    </citation>
    <scope>NUCLEOTIDE SEQUENCE [LARGE SCALE GENOMIC DNA]</scope>
    <source>
        <strain evidence="1 2">MPMI6</strain>
    </source>
</reference>
<evidence type="ECO:0000313" key="1">
    <source>
        <dbReference type="EMBL" id="MBO4205043.1"/>
    </source>
</evidence>
<evidence type="ECO:0000313" key="2">
    <source>
        <dbReference type="Proteomes" id="UP000823521"/>
    </source>
</evidence>
<organism evidence="1 2">
    <name type="scientific">Micromonospora echinofusca</name>
    <dbReference type="NCBI Taxonomy" id="47858"/>
    <lineage>
        <taxon>Bacteria</taxon>
        <taxon>Bacillati</taxon>
        <taxon>Actinomycetota</taxon>
        <taxon>Actinomycetes</taxon>
        <taxon>Micromonosporales</taxon>
        <taxon>Micromonosporaceae</taxon>
        <taxon>Micromonospora</taxon>
    </lineage>
</organism>
<comment type="caution">
    <text evidence="1">The sequence shown here is derived from an EMBL/GenBank/DDBJ whole genome shotgun (WGS) entry which is preliminary data.</text>
</comment>
<sequence length="54" mass="5279">MAVLAGLAVLWFGTGGSAPADGRRVTNAVLLLAAGAALAVWYLTRPGGGGKPVS</sequence>